<keyword evidence="3" id="KW-1185">Reference proteome</keyword>
<keyword evidence="1" id="KW-0479">Metal-binding</keyword>
<dbReference type="AlphaFoldDB" id="W0RK72"/>
<evidence type="ECO:0008006" key="4">
    <source>
        <dbReference type="Google" id="ProtNLM"/>
    </source>
</evidence>
<dbReference type="HOGENOM" id="CLU_2219331_0_0_0"/>
<dbReference type="Pfam" id="PF13646">
    <property type="entry name" value="HEAT_2"/>
    <property type="match status" value="1"/>
</dbReference>
<organism evidence="2 3">
    <name type="scientific">Gemmatirosa kalamazoonensis</name>
    <dbReference type="NCBI Taxonomy" id="861299"/>
    <lineage>
        <taxon>Bacteria</taxon>
        <taxon>Pseudomonadati</taxon>
        <taxon>Gemmatimonadota</taxon>
        <taxon>Gemmatimonadia</taxon>
        <taxon>Gemmatimonadales</taxon>
        <taxon>Gemmatimonadaceae</taxon>
        <taxon>Gemmatirosa</taxon>
    </lineage>
</organism>
<proteinExistence type="predicted"/>
<keyword evidence="1" id="KW-0004">4Fe-4S</keyword>
<dbReference type="Gene3D" id="1.25.10.10">
    <property type="entry name" value="Leucine-rich Repeat Variant"/>
    <property type="match status" value="1"/>
</dbReference>
<dbReference type="InterPro" id="IPR004453">
    <property type="entry name" value="QueG"/>
</dbReference>
<dbReference type="InterPro" id="IPR016024">
    <property type="entry name" value="ARM-type_fold"/>
</dbReference>
<dbReference type="PANTHER" id="PTHR30002:SF4">
    <property type="entry name" value="EPOXYQUEUOSINE REDUCTASE"/>
    <property type="match status" value="1"/>
</dbReference>
<gene>
    <name evidence="2" type="ORF">J421_2286</name>
</gene>
<dbReference type="InParanoid" id="W0RK72"/>
<dbReference type="eggNOG" id="COG1600">
    <property type="taxonomic scope" value="Bacteria"/>
</dbReference>
<keyword evidence="1" id="KW-0408">Iron</keyword>
<dbReference type="EMBL" id="CP007128">
    <property type="protein sequence ID" value="AHG89823.1"/>
    <property type="molecule type" value="Genomic_DNA"/>
</dbReference>
<dbReference type="RefSeq" id="WP_025411309.1">
    <property type="nucleotide sequence ID" value="NZ_CP007128.1"/>
</dbReference>
<keyword evidence="1" id="KW-0411">Iron-sulfur</keyword>
<accession>W0RK72</accession>
<evidence type="ECO:0000313" key="3">
    <source>
        <dbReference type="Proteomes" id="UP000019151"/>
    </source>
</evidence>
<dbReference type="GO" id="GO:0008616">
    <property type="term" value="P:tRNA queuosine(34) biosynthetic process"/>
    <property type="evidence" value="ECO:0007669"/>
    <property type="project" value="InterPro"/>
</dbReference>
<dbReference type="STRING" id="861299.J421_2286"/>
<reference evidence="2 3" key="1">
    <citation type="journal article" date="2014" name="Genome Announc.">
        <title>Genome Sequence and Methylome of Soil Bacterium Gemmatirosa kalamazoonensis KBS708T, a Member of the Rarely Cultivated Gemmatimonadetes Phylum.</title>
        <authorList>
            <person name="Debruyn J.M."/>
            <person name="Radosevich M."/>
            <person name="Wommack K.E."/>
            <person name="Polson S.W."/>
            <person name="Hauser L.J."/>
            <person name="Fawaz M.N."/>
            <person name="Korlach J."/>
            <person name="Tsai Y.C."/>
        </authorList>
    </citation>
    <scope>NUCLEOTIDE SEQUENCE [LARGE SCALE GENOMIC DNA]</scope>
    <source>
        <strain evidence="2 3">KBS708</strain>
    </source>
</reference>
<dbReference type="SUPFAM" id="SSF48371">
    <property type="entry name" value="ARM repeat"/>
    <property type="match status" value="1"/>
</dbReference>
<dbReference type="GO" id="GO:0051539">
    <property type="term" value="F:4 iron, 4 sulfur cluster binding"/>
    <property type="evidence" value="ECO:0007669"/>
    <property type="project" value="UniProtKB-KW"/>
</dbReference>
<dbReference type="GO" id="GO:0052693">
    <property type="term" value="F:epoxyqueuosine reductase activity"/>
    <property type="evidence" value="ECO:0007669"/>
    <property type="project" value="TreeGrafter"/>
</dbReference>
<protein>
    <recommendedName>
        <fullName evidence="4">PBS lyase HEAT domain protein repeat-containing protein</fullName>
    </recommendedName>
</protein>
<dbReference type="Proteomes" id="UP000019151">
    <property type="component" value="Chromosome"/>
</dbReference>
<evidence type="ECO:0000313" key="2">
    <source>
        <dbReference type="EMBL" id="AHG89823.1"/>
    </source>
</evidence>
<name>W0RK72_9BACT</name>
<dbReference type="InterPro" id="IPR011989">
    <property type="entry name" value="ARM-like"/>
</dbReference>
<dbReference type="KEGG" id="gba:J421_2286"/>
<sequence length="106" mass="11664">MCPWNVRFSKELPNDSPYAPREALAGKDARQLARELLGMSQPEFSAAFKGSPMKRAKLRGLKRNAAVVLGNVGTADDVDVLTRALDDPEPLVREHAAWVLARLAPR</sequence>
<dbReference type="PANTHER" id="PTHR30002">
    <property type="entry name" value="EPOXYQUEUOSINE REDUCTASE"/>
    <property type="match status" value="1"/>
</dbReference>
<evidence type="ECO:0000256" key="1">
    <source>
        <dbReference type="ARBA" id="ARBA00022485"/>
    </source>
</evidence>